<feature type="chain" id="PRO_5023118041" description="Secreted protein" evidence="1">
    <location>
        <begin position="21"/>
        <end position="116"/>
    </location>
</feature>
<dbReference type="Proteomes" id="UP000324222">
    <property type="component" value="Unassembled WGS sequence"/>
</dbReference>
<name>A0A5B7GB94_PORTR</name>
<evidence type="ECO:0000313" key="2">
    <source>
        <dbReference type="EMBL" id="MPC54408.1"/>
    </source>
</evidence>
<keyword evidence="1" id="KW-0732">Signal</keyword>
<dbReference type="AlphaFoldDB" id="A0A5B7GB94"/>
<proteinExistence type="predicted"/>
<evidence type="ECO:0000256" key="1">
    <source>
        <dbReference type="SAM" id="SignalP"/>
    </source>
</evidence>
<reference evidence="2 3" key="1">
    <citation type="submission" date="2019-05" db="EMBL/GenBank/DDBJ databases">
        <title>Another draft genome of Portunus trituberculatus and its Hox gene families provides insights of decapod evolution.</title>
        <authorList>
            <person name="Jeong J.-H."/>
            <person name="Song I."/>
            <person name="Kim S."/>
            <person name="Choi T."/>
            <person name="Kim D."/>
            <person name="Ryu S."/>
            <person name="Kim W."/>
        </authorList>
    </citation>
    <scope>NUCLEOTIDE SEQUENCE [LARGE SCALE GENOMIC DNA]</scope>
    <source>
        <tissue evidence="2">Muscle</tissue>
    </source>
</reference>
<organism evidence="2 3">
    <name type="scientific">Portunus trituberculatus</name>
    <name type="common">Swimming crab</name>
    <name type="synonym">Neptunus trituberculatus</name>
    <dbReference type="NCBI Taxonomy" id="210409"/>
    <lineage>
        <taxon>Eukaryota</taxon>
        <taxon>Metazoa</taxon>
        <taxon>Ecdysozoa</taxon>
        <taxon>Arthropoda</taxon>
        <taxon>Crustacea</taxon>
        <taxon>Multicrustacea</taxon>
        <taxon>Malacostraca</taxon>
        <taxon>Eumalacostraca</taxon>
        <taxon>Eucarida</taxon>
        <taxon>Decapoda</taxon>
        <taxon>Pleocyemata</taxon>
        <taxon>Brachyura</taxon>
        <taxon>Eubrachyura</taxon>
        <taxon>Portunoidea</taxon>
        <taxon>Portunidae</taxon>
        <taxon>Portuninae</taxon>
        <taxon>Portunus</taxon>
    </lineage>
</organism>
<sequence length="116" mass="12823">MGRVCWCWVVVVVLDCSVLATTTNYNSYNYNNPHYDCSHYHHCTRTPTVLRAPRSPHRQRTFTRLLLLTAIETHSALTPYVVRNFTAAIILSAFKACRAGFGLGGGVVGGSVGFNC</sequence>
<evidence type="ECO:0000313" key="3">
    <source>
        <dbReference type="Proteomes" id="UP000324222"/>
    </source>
</evidence>
<feature type="signal peptide" evidence="1">
    <location>
        <begin position="1"/>
        <end position="20"/>
    </location>
</feature>
<keyword evidence="3" id="KW-1185">Reference proteome</keyword>
<gene>
    <name evidence="2" type="ORF">E2C01_048323</name>
</gene>
<comment type="caution">
    <text evidence="2">The sequence shown here is derived from an EMBL/GenBank/DDBJ whole genome shotgun (WGS) entry which is preliminary data.</text>
</comment>
<protein>
    <recommendedName>
        <fullName evidence="4">Secreted protein</fullName>
    </recommendedName>
</protein>
<dbReference type="EMBL" id="VSRR010012333">
    <property type="protein sequence ID" value="MPC54408.1"/>
    <property type="molecule type" value="Genomic_DNA"/>
</dbReference>
<accession>A0A5B7GB94</accession>
<evidence type="ECO:0008006" key="4">
    <source>
        <dbReference type="Google" id="ProtNLM"/>
    </source>
</evidence>